<proteinExistence type="predicted"/>
<evidence type="ECO:0000259" key="2">
    <source>
        <dbReference type="PROSITE" id="PS50110"/>
    </source>
</evidence>
<dbReference type="InterPro" id="IPR029787">
    <property type="entry name" value="Nucleotide_cyclase"/>
</dbReference>
<sequence length="582" mass="66640">MKTILIIEDDVLLRRSLLKILHAEGFQILEADNGQVGLQLLKTQQPDLVLCDLIMPNLDGYGVLEQLRSNPDTLSIPFICLTAQHERSNLRRVMELGADDYLTKPYSKSELLAAIQAQFNKQERVHFPLSLSESPSLIQLMGNVNDESRINLAAQFSLESKFKQIIKLIKSPDQSIPVFILSLDRLERFQDYLGTNYGDILVQAVINRIHDEMKRAGFVVKFKSEKIALILPPISDDEEIEEIAKKLLNCLSKPIQISDYKLLLGCCLGVSLYPQHDDNFDNLLIKANIALRQAQQQGTHSYFLYSNEIWTKIQERFLLEIDLHHALDQEEFIIHYQPQLDFKTGKITGAEALFRWQHPQRGLVPPIECLSIAEENDLIVEIDEWMIRQVCKQVKQWQNQGFELSVAVNVSGVKFHQRNLGRYVMQVLKQTHLDPRCLELELTESVLVKNPERAVSILQELKNLGIGLSLDDFGTGYSSLSYLQKFPFDTLKLDRCFVKDVNLHVKNAAIVKATIVMAHSLNMKVIAEGVETEAEQQFLRDHECDCLQGYWFSRPVEPRIFEQLLKENTSEITTKPLSTLEC</sequence>
<dbReference type="Gene3D" id="3.30.70.270">
    <property type="match status" value="1"/>
</dbReference>
<feature type="domain" description="GGDEF" evidence="4">
    <location>
        <begin position="174"/>
        <end position="307"/>
    </location>
</feature>
<dbReference type="RefSeq" id="WP_083625973.1">
    <property type="nucleotide sequence ID" value="NZ_LR734882.1"/>
</dbReference>
<comment type="caution">
    <text evidence="5">The sequence shown here is derived from an EMBL/GenBank/DDBJ whole genome shotgun (WGS) entry which is preliminary data.</text>
</comment>
<dbReference type="Pfam" id="PF00990">
    <property type="entry name" value="GGDEF"/>
    <property type="match status" value="1"/>
</dbReference>
<organism evidence="5 6">
    <name type="scientific">Planktothrix serta PCC 8927</name>
    <dbReference type="NCBI Taxonomy" id="671068"/>
    <lineage>
        <taxon>Bacteria</taxon>
        <taxon>Bacillati</taxon>
        <taxon>Cyanobacteriota</taxon>
        <taxon>Cyanophyceae</taxon>
        <taxon>Oscillatoriophycideae</taxon>
        <taxon>Oscillatoriales</taxon>
        <taxon>Microcoleaceae</taxon>
        <taxon>Planktothrix</taxon>
    </lineage>
</organism>
<evidence type="ECO:0000313" key="6">
    <source>
        <dbReference type="Proteomes" id="UP000184550"/>
    </source>
</evidence>
<feature type="domain" description="Response regulatory" evidence="2">
    <location>
        <begin position="3"/>
        <end position="119"/>
    </location>
</feature>
<evidence type="ECO:0000313" key="5">
    <source>
        <dbReference type="EMBL" id="VXD24536.1"/>
    </source>
</evidence>
<evidence type="ECO:0000259" key="3">
    <source>
        <dbReference type="PROSITE" id="PS50883"/>
    </source>
</evidence>
<dbReference type="CDD" id="cd01948">
    <property type="entry name" value="EAL"/>
    <property type="match status" value="1"/>
</dbReference>
<dbReference type="PROSITE" id="PS50887">
    <property type="entry name" value="GGDEF"/>
    <property type="match status" value="1"/>
</dbReference>
<dbReference type="GO" id="GO:0000160">
    <property type="term" value="P:phosphorelay signal transduction system"/>
    <property type="evidence" value="ECO:0007669"/>
    <property type="project" value="InterPro"/>
</dbReference>
<dbReference type="InterPro" id="IPR000160">
    <property type="entry name" value="GGDEF_dom"/>
</dbReference>
<keyword evidence="1" id="KW-0597">Phosphoprotein</keyword>
<dbReference type="SUPFAM" id="SSF52172">
    <property type="entry name" value="CheY-like"/>
    <property type="match status" value="1"/>
</dbReference>
<feature type="modified residue" description="4-aspartylphosphate" evidence="1">
    <location>
        <position position="52"/>
    </location>
</feature>
<dbReference type="SUPFAM" id="SSF55073">
    <property type="entry name" value="Nucleotide cyclase"/>
    <property type="match status" value="1"/>
</dbReference>
<dbReference type="PROSITE" id="PS50110">
    <property type="entry name" value="RESPONSE_REGULATORY"/>
    <property type="match status" value="1"/>
</dbReference>
<dbReference type="Gene3D" id="3.20.20.450">
    <property type="entry name" value="EAL domain"/>
    <property type="match status" value="1"/>
</dbReference>
<dbReference type="Pfam" id="PF00072">
    <property type="entry name" value="Response_reg"/>
    <property type="match status" value="1"/>
</dbReference>
<dbReference type="InterPro" id="IPR035919">
    <property type="entry name" value="EAL_sf"/>
</dbReference>
<dbReference type="Proteomes" id="UP000184550">
    <property type="component" value="Unassembled WGS sequence"/>
</dbReference>
<dbReference type="SMART" id="SM00267">
    <property type="entry name" value="GGDEF"/>
    <property type="match status" value="1"/>
</dbReference>
<dbReference type="PANTHER" id="PTHR33121:SF71">
    <property type="entry name" value="OXYGEN SENSOR PROTEIN DOSP"/>
    <property type="match status" value="1"/>
</dbReference>
<name>A0A7Z9E320_9CYAN</name>
<dbReference type="CDD" id="cd01949">
    <property type="entry name" value="GGDEF"/>
    <property type="match status" value="1"/>
</dbReference>
<dbReference type="InterPro" id="IPR043128">
    <property type="entry name" value="Rev_trsase/Diguanyl_cyclase"/>
</dbReference>
<accession>A0A7Z9E320</accession>
<keyword evidence="6" id="KW-1185">Reference proteome</keyword>
<evidence type="ECO:0000256" key="1">
    <source>
        <dbReference type="PROSITE-ProRule" id="PRU00169"/>
    </source>
</evidence>
<dbReference type="GO" id="GO:0071111">
    <property type="term" value="F:cyclic-guanylate-specific phosphodiesterase activity"/>
    <property type="evidence" value="ECO:0007669"/>
    <property type="project" value="InterPro"/>
</dbReference>
<feature type="domain" description="EAL" evidence="3">
    <location>
        <begin position="316"/>
        <end position="569"/>
    </location>
</feature>
<dbReference type="SUPFAM" id="SSF141868">
    <property type="entry name" value="EAL domain-like"/>
    <property type="match status" value="1"/>
</dbReference>
<dbReference type="InterPro" id="IPR050706">
    <property type="entry name" value="Cyclic-di-GMP_PDE-like"/>
</dbReference>
<dbReference type="AlphaFoldDB" id="A0A7Z9E320"/>
<dbReference type="SMART" id="SM00052">
    <property type="entry name" value="EAL"/>
    <property type="match status" value="1"/>
</dbReference>
<dbReference type="PROSITE" id="PS50883">
    <property type="entry name" value="EAL"/>
    <property type="match status" value="1"/>
</dbReference>
<protein>
    <submittedName>
        <fullName evidence="5">Cyclic diguanylate phosphodiesterase (EAL) domain protein</fullName>
    </submittedName>
</protein>
<dbReference type="InterPro" id="IPR001789">
    <property type="entry name" value="Sig_transdc_resp-reg_receiver"/>
</dbReference>
<reference evidence="5" key="1">
    <citation type="submission" date="2019-10" db="EMBL/GenBank/DDBJ databases">
        <authorList>
            <consortium name="Genoscope - CEA"/>
            <person name="William W."/>
        </authorList>
    </citation>
    <scope>NUCLEOTIDE SEQUENCE [LARGE SCALE GENOMIC DNA]</scope>
    <source>
        <strain evidence="5">BBR_PRJEB10992</strain>
    </source>
</reference>
<dbReference type="FunFam" id="3.20.20.450:FF:000001">
    <property type="entry name" value="Cyclic di-GMP phosphodiesterase yahA"/>
    <property type="match status" value="1"/>
</dbReference>
<dbReference type="SMART" id="SM00448">
    <property type="entry name" value="REC"/>
    <property type="match status" value="1"/>
</dbReference>
<gene>
    <name evidence="5" type="ORF">PL8927_820101</name>
</gene>
<dbReference type="OrthoDB" id="9805474at2"/>
<dbReference type="Pfam" id="PF00563">
    <property type="entry name" value="EAL"/>
    <property type="match status" value="1"/>
</dbReference>
<dbReference type="NCBIfam" id="TIGR00254">
    <property type="entry name" value="GGDEF"/>
    <property type="match status" value="1"/>
</dbReference>
<dbReference type="InterPro" id="IPR011006">
    <property type="entry name" value="CheY-like_superfamily"/>
</dbReference>
<dbReference type="Gene3D" id="3.40.50.2300">
    <property type="match status" value="1"/>
</dbReference>
<dbReference type="InterPro" id="IPR001633">
    <property type="entry name" value="EAL_dom"/>
</dbReference>
<dbReference type="PANTHER" id="PTHR33121">
    <property type="entry name" value="CYCLIC DI-GMP PHOSPHODIESTERASE PDEF"/>
    <property type="match status" value="1"/>
</dbReference>
<evidence type="ECO:0000259" key="4">
    <source>
        <dbReference type="PROSITE" id="PS50887"/>
    </source>
</evidence>
<dbReference type="EMBL" id="CZCU02000160">
    <property type="protein sequence ID" value="VXD24536.1"/>
    <property type="molecule type" value="Genomic_DNA"/>
</dbReference>